<dbReference type="EMBL" id="ANOG01000590">
    <property type="protein sequence ID" value="EMI18978.1"/>
    <property type="molecule type" value="Genomic_DNA"/>
</dbReference>
<sequence length="57" mass="6366">MRKPAEQPPSSSNINIATIDETRFMLFQSDRSYVGLAAAAASFVLRRESNATYRCEP</sequence>
<proteinExistence type="predicted"/>
<dbReference type="PATRIC" id="fig|1265738.3.peg.4098"/>
<dbReference type="AlphaFoldDB" id="M5RI41"/>
<accession>M5RI41</accession>
<keyword evidence="2" id="KW-1185">Reference proteome</keyword>
<gene>
    <name evidence="1" type="ORF">RMSM_04094</name>
</gene>
<comment type="caution">
    <text evidence="1">The sequence shown here is derived from an EMBL/GenBank/DDBJ whole genome shotgun (WGS) entry which is preliminary data.</text>
</comment>
<organism evidence="1 2">
    <name type="scientific">Rhodopirellula maiorica SM1</name>
    <dbReference type="NCBI Taxonomy" id="1265738"/>
    <lineage>
        <taxon>Bacteria</taxon>
        <taxon>Pseudomonadati</taxon>
        <taxon>Planctomycetota</taxon>
        <taxon>Planctomycetia</taxon>
        <taxon>Pirellulales</taxon>
        <taxon>Pirellulaceae</taxon>
        <taxon>Novipirellula</taxon>
    </lineage>
</organism>
<evidence type="ECO:0000313" key="1">
    <source>
        <dbReference type="EMBL" id="EMI18978.1"/>
    </source>
</evidence>
<dbReference type="Proteomes" id="UP000011991">
    <property type="component" value="Unassembled WGS sequence"/>
</dbReference>
<name>M5RI41_9BACT</name>
<reference evidence="1 2" key="1">
    <citation type="journal article" date="2013" name="Mar. Genomics">
        <title>Expression of sulfatases in Rhodopirellula baltica and the diversity of sulfatases in the genus Rhodopirellula.</title>
        <authorList>
            <person name="Wegner C.E."/>
            <person name="Richter-Heitmann T."/>
            <person name="Klindworth A."/>
            <person name="Klockow C."/>
            <person name="Richter M."/>
            <person name="Achstetter T."/>
            <person name="Glockner F.O."/>
            <person name="Harder J."/>
        </authorList>
    </citation>
    <scope>NUCLEOTIDE SEQUENCE [LARGE SCALE GENOMIC DNA]</scope>
    <source>
        <strain evidence="1 2">SM1</strain>
    </source>
</reference>
<protein>
    <submittedName>
        <fullName evidence="1">Uncharacterized protein</fullName>
    </submittedName>
</protein>
<evidence type="ECO:0000313" key="2">
    <source>
        <dbReference type="Proteomes" id="UP000011991"/>
    </source>
</evidence>